<dbReference type="Proteomes" id="UP000762676">
    <property type="component" value="Unassembled WGS sequence"/>
</dbReference>
<evidence type="ECO:0000313" key="2">
    <source>
        <dbReference type="EMBL" id="GFS19009.1"/>
    </source>
</evidence>
<keyword evidence="3" id="KW-1185">Reference proteome</keyword>
<proteinExistence type="predicted"/>
<evidence type="ECO:0000256" key="1">
    <source>
        <dbReference type="SAM" id="MobiDB-lite"/>
    </source>
</evidence>
<protein>
    <recommendedName>
        <fullName evidence="4">CTNNB1 binding N-teminal domain-containing protein</fullName>
    </recommendedName>
</protein>
<name>A0AAV4J8K5_9GAST</name>
<evidence type="ECO:0008006" key="4">
    <source>
        <dbReference type="Google" id="ProtNLM"/>
    </source>
</evidence>
<comment type="caution">
    <text evidence="2">The sequence shown here is derived from an EMBL/GenBank/DDBJ whole genome shotgun (WGS) entry which is preliminary data.</text>
</comment>
<dbReference type="AlphaFoldDB" id="A0AAV4J8K5"/>
<feature type="compositionally biased region" description="Polar residues" evidence="1">
    <location>
        <begin position="97"/>
        <end position="120"/>
    </location>
</feature>
<gene>
    <name evidence="2" type="ORF">ElyMa_005021000</name>
</gene>
<feature type="region of interest" description="Disordered" evidence="1">
    <location>
        <begin position="1"/>
        <end position="40"/>
    </location>
</feature>
<sequence length="280" mass="29969">MDSTSEMDYCKGSDPEVLDKEDFNNGSQDEFDDSQNSRCGSESYSVNLNNVKCMVTDKDLQSQCLMSGQGVGPSLNSELCGESSNTNNADTCPLGTETLSQNSVSPTKPATSSDNPCNTNHTMRNVKDDEAIHTPTLMNAHFGTEQQGIEPVPLQNEINTLTPESSLAPNVVPTLIDGAKETDAVKSTVSSVVVSTVCVDVTHSSHVVPPLELSNSSGAASTLPNFACNLSPDENRLEMVNIQYYGCCCFILQAISHNTHLIALSIAFHKCEQASATHNT</sequence>
<organism evidence="2 3">
    <name type="scientific">Elysia marginata</name>
    <dbReference type="NCBI Taxonomy" id="1093978"/>
    <lineage>
        <taxon>Eukaryota</taxon>
        <taxon>Metazoa</taxon>
        <taxon>Spiralia</taxon>
        <taxon>Lophotrochozoa</taxon>
        <taxon>Mollusca</taxon>
        <taxon>Gastropoda</taxon>
        <taxon>Heterobranchia</taxon>
        <taxon>Euthyneura</taxon>
        <taxon>Panpulmonata</taxon>
        <taxon>Sacoglossa</taxon>
        <taxon>Placobranchoidea</taxon>
        <taxon>Plakobranchidae</taxon>
        <taxon>Elysia</taxon>
    </lineage>
</organism>
<feature type="compositionally biased region" description="Basic and acidic residues" evidence="1">
    <location>
        <begin position="8"/>
        <end position="23"/>
    </location>
</feature>
<evidence type="ECO:0000313" key="3">
    <source>
        <dbReference type="Proteomes" id="UP000762676"/>
    </source>
</evidence>
<feature type="compositionally biased region" description="Polar residues" evidence="1">
    <location>
        <begin position="24"/>
        <end position="40"/>
    </location>
</feature>
<dbReference type="EMBL" id="BMAT01010048">
    <property type="protein sequence ID" value="GFS19009.1"/>
    <property type="molecule type" value="Genomic_DNA"/>
</dbReference>
<reference evidence="2 3" key="1">
    <citation type="journal article" date="2021" name="Elife">
        <title>Chloroplast acquisition without the gene transfer in kleptoplastic sea slugs, Plakobranchus ocellatus.</title>
        <authorList>
            <person name="Maeda T."/>
            <person name="Takahashi S."/>
            <person name="Yoshida T."/>
            <person name="Shimamura S."/>
            <person name="Takaki Y."/>
            <person name="Nagai Y."/>
            <person name="Toyoda A."/>
            <person name="Suzuki Y."/>
            <person name="Arimoto A."/>
            <person name="Ishii H."/>
            <person name="Satoh N."/>
            <person name="Nishiyama T."/>
            <person name="Hasebe M."/>
            <person name="Maruyama T."/>
            <person name="Minagawa J."/>
            <person name="Obokata J."/>
            <person name="Shigenobu S."/>
        </authorList>
    </citation>
    <scope>NUCLEOTIDE SEQUENCE [LARGE SCALE GENOMIC DNA]</scope>
</reference>
<accession>A0AAV4J8K5</accession>
<feature type="region of interest" description="Disordered" evidence="1">
    <location>
        <begin position="91"/>
        <end position="120"/>
    </location>
</feature>